<keyword evidence="1" id="KW-1133">Transmembrane helix</keyword>
<name>A0A656HA20_THINJ</name>
<dbReference type="EMBL" id="JH651384">
    <property type="protein sequence ID" value="EIJ33067.1"/>
    <property type="molecule type" value="Genomic_DNA"/>
</dbReference>
<keyword evidence="1" id="KW-0812">Transmembrane</keyword>
<evidence type="ECO:0000313" key="2">
    <source>
        <dbReference type="EMBL" id="EIJ33067.1"/>
    </source>
</evidence>
<organism evidence="2 3">
    <name type="scientific">Thiothrix nivea (strain ATCC 35100 / DSM 5205 / JP2)</name>
    <dbReference type="NCBI Taxonomy" id="870187"/>
    <lineage>
        <taxon>Bacteria</taxon>
        <taxon>Pseudomonadati</taxon>
        <taxon>Pseudomonadota</taxon>
        <taxon>Gammaproteobacteria</taxon>
        <taxon>Thiotrichales</taxon>
        <taxon>Thiotrichaceae</taxon>
        <taxon>Thiothrix</taxon>
    </lineage>
</organism>
<proteinExistence type="predicted"/>
<evidence type="ECO:0000256" key="1">
    <source>
        <dbReference type="SAM" id="Phobius"/>
    </source>
</evidence>
<dbReference type="AlphaFoldDB" id="A0A656HA20"/>
<protein>
    <submittedName>
        <fullName evidence="2">Uncharacterized protein</fullName>
    </submittedName>
</protein>
<accession>A0A656HA20</accession>
<sequence length="69" mass="7887">MLCSKGVLVLCLPLLISNEATRRFHCENFSIHLGDTIYLLEHTLPLTSSSIGYYFLLASFFHFTFIMSI</sequence>
<keyword evidence="1" id="KW-0472">Membrane</keyword>
<reference evidence="3" key="1">
    <citation type="journal article" date="2011" name="Stand. Genomic Sci.">
        <title>Genome sequence of the filamentous, gliding Thiothrix nivea neotype strain (JP2(T)).</title>
        <authorList>
            <person name="Lapidus A."/>
            <person name="Nolan M."/>
            <person name="Lucas S."/>
            <person name="Glavina Del Rio T."/>
            <person name="Tice H."/>
            <person name="Cheng J.F."/>
            <person name="Tapia R."/>
            <person name="Han C."/>
            <person name="Goodwin L."/>
            <person name="Pitluck S."/>
            <person name="Liolios K."/>
            <person name="Pagani I."/>
            <person name="Ivanova N."/>
            <person name="Huntemann M."/>
            <person name="Mavromatis K."/>
            <person name="Mikhailova N."/>
            <person name="Pati A."/>
            <person name="Chen A."/>
            <person name="Palaniappan K."/>
            <person name="Land M."/>
            <person name="Brambilla E.M."/>
            <person name="Rohde M."/>
            <person name="Abt B."/>
            <person name="Verbarg S."/>
            <person name="Goker M."/>
            <person name="Bristow J."/>
            <person name="Eisen J.A."/>
            <person name="Markowitz V."/>
            <person name="Hugenholtz P."/>
            <person name="Kyrpides N.C."/>
            <person name="Klenk H.P."/>
            <person name="Woyke T."/>
        </authorList>
    </citation>
    <scope>NUCLEOTIDE SEQUENCE [LARGE SCALE GENOMIC DNA]</scope>
    <source>
        <strain evidence="3">ATCC 35100 / DSM 5205 / JP2</strain>
    </source>
</reference>
<feature type="transmembrane region" description="Helical" evidence="1">
    <location>
        <begin position="46"/>
        <end position="66"/>
    </location>
</feature>
<dbReference type="Proteomes" id="UP000005317">
    <property type="component" value="Unassembled WGS sequence"/>
</dbReference>
<evidence type="ECO:0000313" key="3">
    <source>
        <dbReference type="Proteomes" id="UP000005317"/>
    </source>
</evidence>
<keyword evidence="3" id="KW-1185">Reference proteome</keyword>
<gene>
    <name evidence="2" type="ORF">Thini_0414</name>
</gene>